<dbReference type="RefSeq" id="WP_142888300.1">
    <property type="nucleotide sequence ID" value="NZ_VIKR01000001.1"/>
</dbReference>
<sequence length="98" mass="11294">MNKLKLTLTALAVFSTISFAEEQPIEIQSNIIGDKEQPLVSYFIPWQEIGTPDKLQWNIDSKFDKTLDLVDRKVLLRSSNMYEHMKLENKAPKTNEAP</sequence>
<dbReference type="EMBL" id="VIKR01000001">
    <property type="protein sequence ID" value="TQV76940.1"/>
    <property type="molecule type" value="Genomic_DNA"/>
</dbReference>
<accession>A0A545TI91</accession>
<keyword evidence="1" id="KW-0732">Signal</keyword>
<protein>
    <submittedName>
        <fullName evidence="2">Uncharacterized protein</fullName>
    </submittedName>
</protein>
<name>A0A545TI91_9GAMM</name>
<dbReference type="Proteomes" id="UP000317839">
    <property type="component" value="Unassembled WGS sequence"/>
</dbReference>
<evidence type="ECO:0000256" key="1">
    <source>
        <dbReference type="SAM" id="SignalP"/>
    </source>
</evidence>
<dbReference type="AlphaFoldDB" id="A0A545TI91"/>
<comment type="caution">
    <text evidence="2">The sequence shown here is derived from an EMBL/GenBank/DDBJ whole genome shotgun (WGS) entry which is preliminary data.</text>
</comment>
<evidence type="ECO:0000313" key="3">
    <source>
        <dbReference type="Proteomes" id="UP000317839"/>
    </source>
</evidence>
<feature type="chain" id="PRO_5021772202" evidence="1">
    <location>
        <begin position="21"/>
        <end position="98"/>
    </location>
</feature>
<organism evidence="2 3">
    <name type="scientific">Aliikangiella marina</name>
    <dbReference type="NCBI Taxonomy" id="1712262"/>
    <lineage>
        <taxon>Bacteria</taxon>
        <taxon>Pseudomonadati</taxon>
        <taxon>Pseudomonadota</taxon>
        <taxon>Gammaproteobacteria</taxon>
        <taxon>Oceanospirillales</taxon>
        <taxon>Pleioneaceae</taxon>
        <taxon>Aliikangiella</taxon>
    </lineage>
</organism>
<reference evidence="2 3" key="1">
    <citation type="submission" date="2019-06" db="EMBL/GenBank/DDBJ databases">
        <title>Draft genome of Aliikangiella marina GYP-15.</title>
        <authorList>
            <person name="Wang G."/>
        </authorList>
    </citation>
    <scope>NUCLEOTIDE SEQUENCE [LARGE SCALE GENOMIC DNA]</scope>
    <source>
        <strain evidence="2 3">GYP-15</strain>
    </source>
</reference>
<gene>
    <name evidence="2" type="ORF">FLL45_03025</name>
</gene>
<keyword evidence="3" id="KW-1185">Reference proteome</keyword>
<dbReference type="OrthoDB" id="5397661at2"/>
<evidence type="ECO:0000313" key="2">
    <source>
        <dbReference type="EMBL" id="TQV76940.1"/>
    </source>
</evidence>
<proteinExistence type="predicted"/>
<feature type="signal peptide" evidence="1">
    <location>
        <begin position="1"/>
        <end position="20"/>
    </location>
</feature>